<dbReference type="EMBL" id="JAACJM010000177">
    <property type="protein sequence ID" value="KAF5340183.1"/>
    <property type="molecule type" value="Genomic_DNA"/>
</dbReference>
<keyword evidence="2" id="KW-1133">Transmembrane helix</keyword>
<evidence type="ECO:0000256" key="1">
    <source>
        <dbReference type="SAM" id="MobiDB-lite"/>
    </source>
</evidence>
<comment type="caution">
    <text evidence="4">The sequence shown here is derived from an EMBL/GenBank/DDBJ whole genome shotgun (WGS) entry which is preliminary data.</text>
</comment>
<name>A0A8H5FKZ3_9AGAR</name>
<proteinExistence type="predicted"/>
<dbReference type="OrthoDB" id="2107166at2759"/>
<dbReference type="Gene3D" id="3.10.350.10">
    <property type="entry name" value="LysM domain"/>
    <property type="match status" value="1"/>
</dbReference>
<feature type="domain" description="LysM" evidence="3">
    <location>
        <begin position="153"/>
        <end position="197"/>
    </location>
</feature>
<dbReference type="CDD" id="cd00118">
    <property type="entry name" value="LysM"/>
    <property type="match status" value="1"/>
</dbReference>
<feature type="transmembrane region" description="Helical" evidence="2">
    <location>
        <begin position="112"/>
        <end position="134"/>
    </location>
</feature>
<keyword evidence="2" id="KW-0472">Membrane</keyword>
<dbReference type="Proteomes" id="UP000559256">
    <property type="component" value="Unassembled WGS sequence"/>
</dbReference>
<dbReference type="PROSITE" id="PS51782">
    <property type="entry name" value="LYSM"/>
    <property type="match status" value="1"/>
</dbReference>
<feature type="region of interest" description="Disordered" evidence="1">
    <location>
        <begin position="39"/>
        <end position="85"/>
    </location>
</feature>
<keyword evidence="2" id="KW-0812">Transmembrane</keyword>
<dbReference type="Pfam" id="PF01476">
    <property type="entry name" value="LysM"/>
    <property type="match status" value="1"/>
</dbReference>
<dbReference type="SUPFAM" id="SSF54106">
    <property type="entry name" value="LysM domain"/>
    <property type="match status" value="1"/>
</dbReference>
<dbReference type="AlphaFoldDB" id="A0A8H5FKZ3"/>
<reference evidence="4 5" key="1">
    <citation type="journal article" date="2020" name="ISME J.">
        <title>Uncovering the hidden diversity of litter-decomposition mechanisms in mushroom-forming fungi.</title>
        <authorList>
            <person name="Floudas D."/>
            <person name="Bentzer J."/>
            <person name="Ahren D."/>
            <person name="Johansson T."/>
            <person name="Persson P."/>
            <person name="Tunlid A."/>
        </authorList>
    </citation>
    <scope>NUCLEOTIDE SEQUENCE [LARGE SCALE GENOMIC DNA]</scope>
    <source>
        <strain evidence="4 5">CBS 291.85</strain>
    </source>
</reference>
<dbReference type="InterPro" id="IPR036779">
    <property type="entry name" value="LysM_dom_sf"/>
</dbReference>
<dbReference type="InterPro" id="IPR018392">
    <property type="entry name" value="LysM"/>
</dbReference>
<sequence>MGRWTQYDEDSYRLPEGMERIGYDADTGRYQFRDRASSVWQGQPGSQFGEMTRVSGPPHQGSSSAAGAGVETEDDDDLEATAAPTRMRRDGYQSLPMDTTPMARRQHVNPAAYRQLLPFFLIIGVILLLVYKFIVAPNLGPPSDPCANKENSVSHLVEPGETCWAISQAIGCSLEELEEMNERVDCGRLMPGMVLCVPLKDGSLKGSDSEEAS</sequence>
<dbReference type="SMART" id="SM00257">
    <property type="entry name" value="LysM"/>
    <property type="match status" value="1"/>
</dbReference>
<evidence type="ECO:0000259" key="3">
    <source>
        <dbReference type="PROSITE" id="PS51782"/>
    </source>
</evidence>
<gene>
    <name evidence="4" type="ORF">D9758_014981</name>
</gene>
<keyword evidence="5" id="KW-1185">Reference proteome</keyword>
<evidence type="ECO:0000313" key="4">
    <source>
        <dbReference type="EMBL" id="KAF5340183.1"/>
    </source>
</evidence>
<accession>A0A8H5FKZ3</accession>
<organism evidence="4 5">
    <name type="scientific">Tetrapyrgos nigripes</name>
    <dbReference type="NCBI Taxonomy" id="182062"/>
    <lineage>
        <taxon>Eukaryota</taxon>
        <taxon>Fungi</taxon>
        <taxon>Dikarya</taxon>
        <taxon>Basidiomycota</taxon>
        <taxon>Agaricomycotina</taxon>
        <taxon>Agaricomycetes</taxon>
        <taxon>Agaricomycetidae</taxon>
        <taxon>Agaricales</taxon>
        <taxon>Marasmiineae</taxon>
        <taxon>Marasmiaceae</taxon>
        <taxon>Tetrapyrgos</taxon>
    </lineage>
</organism>
<evidence type="ECO:0000256" key="2">
    <source>
        <dbReference type="SAM" id="Phobius"/>
    </source>
</evidence>
<evidence type="ECO:0000313" key="5">
    <source>
        <dbReference type="Proteomes" id="UP000559256"/>
    </source>
</evidence>
<protein>
    <recommendedName>
        <fullName evidence="3">LysM domain-containing protein</fullName>
    </recommendedName>
</protein>